<gene>
    <name evidence="2" type="ORF">KIW84_035604</name>
</gene>
<dbReference type="AlphaFoldDB" id="A0A9D4Y232"/>
<keyword evidence="3" id="KW-1185">Reference proteome</keyword>
<comment type="caution">
    <text evidence="2">The sequence shown here is derived from an EMBL/GenBank/DDBJ whole genome shotgun (WGS) entry which is preliminary data.</text>
</comment>
<sequence>MKEPIIPWKFLDILEANVGMEEKVQEEKRGASTKQPKSFVKRSITSWNLSPSFLKLFPWTKDFNVETIPRTSVDLYPWVLIDLNLNSDLRYKVFVERIGYAFFVDLEYENLLEFYNNCNIIGHCLDNYKRRGDDNDNGNQKKKGGRGGFAGR</sequence>
<reference evidence="2 3" key="1">
    <citation type="journal article" date="2022" name="Nat. Genet.">
        <title>Improved pea reference genome and pan-genome highlight genomic features and evolutionary characteristics.</title>
        <authorList>
            <person name="Yang T."/>
            <person name="Liu R."/>
            <person name="Luo Y."/>
            <person name="Hu S."/>
            <person name="Wang D."/>
            <person name="Wang C."/>
            <person name="Pandey M.K."/>
            <person name="Ge S."/>
            <person name="Xu Q."/>
            <person name="Li N."/>
            <person name="Li G."/>
            <person name="Huang Y."/>
            <person name="Saxena R.K."/>
            <person name="Ji Y."/>
            <person name="Li M."/>
            <person name="Yan X."/>
            <person name="He Y."/>
            <person name="Liu Y."/>
            <person name="Wang X."/>
            <person name="Xiang C."/>
            <person name="Varshney R.K."/>
            <person name="Ding H."/>
            <person name="Gao S."/>
            <person name="Zong X."/>
        </authorList>
    </citation>
    <scope>NUCLEOTIDE SEQUENCE [LARGE SCALE GENOMIC DNA]</scope>
    <source>
        <strain evidence="2 3">cv. Zhongwan 6</strain>
    </source>
</reference>
<evidence type="ECO:0000256" key="1">
    <source>
        <dbReference type="SAM" id="MobiDB-lite"/>
    </source>
</evidence>
<dbReference type="Gramene" id="Psat03G0560400-T1">
    <property type="protein sequence ID" value="KAI5431477.1"/>
    <property type="gene ID" value="KIW84_035604"/>
</dbReference>
<organism evidence="2 3">
    <name type="scientific">Pisum sativum</name>
    <name type="common">Garden pea</name>
    <name type="synonym">Lathyrus oleraceus</name>
    <dbReference type="NCBI Taxonomy" id="3888"/>
    <lineage>
        <taxon>Eukaryota</taxon>
        <taxon>Viridiplantae</taxon>
        <taxon>Streptophyta</taxon>
        <taxon>Embryophyta</taxon>
        <taxon>Tracheophyta</taxon>
        <taxon>Spermatophyta</taxon>
        <taxon>Magnoliopsida</taxon>
        <taxon>eudicotyledons</taxon>
        <taxon>Gunneridae</taxon>
        <taxon>Pentapetalae</taxon>
        <taxon>rosids</taxon>
        <taxon>fabids</taxon>
        <taxon>Fabales</taxon>
        <taxon>Fabaceae</taxon>
        <taxon>Papilionoideae</taxon>
        <taxon>50 kb inversion clade</taxon>
        <taxon>NPAAA clade</taxon>
        <taxon>Hologalegina</taxon>
        <taxon>IRL clade</taxon>
        <taxon>Fabeae</taxon>
        <taxon>Lathyrus</taxon>
    </lineage>
</organism>
<proteinExistence type="predicted"/>
<dbReference type="Proteomes" id="UP001058974">
    <property type="component" value="Chromosome 3"/>
</dbReference>
<accession>A0A9D4Y232</accession>
<feature type="region of interest" description="Disordered" evidence="1">
    <location>
        <begin position="132"/>
        <end position="152"/>
    </location>
</feature>
<name>A0A9D4Y232_PEA</name>
<dbReference type="EMBL" id="JAMSHJ010000003">
    <property type="protein sequence ID" value="KAI5431477.1"/>
    <property type="molecule type" value="Genomic_DNA"/>
</dbReference>
<evidence type="ECO:0000313" key="3">
    <source>
        <dbReference type="Proteomes" id="UP001058974"/>
    </source>
</evidence>
<evidence type="ECO:0000313" key="2">
    <source>
        <dbReference type="EMBL" id="KAI5431477.1"/>
    </source>
</evidence>
<protein>
    <submittedName>
        <fullName evidence="2">Uncharacterized protein</fullName>
    </submittedName>
</protein>